<reference evidence="14 15" key="1">
    <citation type="submission" date="2018-08" db="EMBL/GenBank/DDBJ databases">
        <title>A genome reference for cultivated species of the human gut microbiota.</title>
        <authorList>
            <person name="Zou Y."/>
            <person name="Xue W."/>
            <person name="Luo G."/>
        </authorList>
    </citation>
    <scope>NUCLEOTIDE SEQUENCE [LARGE SCALE GENOMIC DNA]</scope>
    <source>
        <strain evidence="14 15">AM25-21AC</strain>
    </source>
</reference>
<dbReference type="SUPFAM" id="SSF158472">
    <property type="entry name" value="HAMP domain-like"/>
    <property type="match status" value="1"/>
</dbReference>
<feature type="transmembrane region" description="Helical" evidence="11">
    <location>
        <begin position="159"/>
        <end position="178"/>
    </location>
</feature>
<evidence type="ECO:0000256" key="8">
    <source>
        <dbReference type="ARBA" id="ARBA00022989"/>
    </source>
</evidence>
<dbReference type="Pfam" id="PF02518">
    <property type="entry name" value="HATPase_c"/>
    <property type="match status" value="1"/>
</dbReference>
<evidence type="ECO:0000259" key="12">
    <source>
        <dbReference type="PROSITE" id="PS50109"/>
    </source>
</evidence>
<dbReference type="SMART" id="SM00388">
    <property type="entry name" value="HisKA"/>
    <property type="match status" value="1"/>
</dbReference>
<dbReference type="Gene3D" id="6.10.340.10">
    <property type="match status" value="1"/>
</dbReference>
<dbReference type="SMART" id="SM00304">
    <property type="entry name" value="HAMP"/>
    <property type="match status" value="1"/>
</dbReference>
<keyword evidence="8 11" id="KW-1133">Transmembrane helix</keyword>
<dbReference type="Gene3D" id="3.30.565.10">
    <property type="entry name" value="Histidine kinase-like ATPase, C-terminal domain"/>
    <property type="match status" value="1"/>
</dbReference>
<keyword evidence="6 11" id="KW-0812">Transmembrane</keyword>
<keyword evidence="7" id="KW-0418">Kinase</keyword>
<accession>A0A414NVT4</accession>
<dbReference type="PRINTS" id="PR00344">
    <property type="entry name" value="BCTRLSENSOR"/>
</dbReference>
<dbReference type="FunFam" id="1.10.287.130:FF:000001">
    <property type="entry name" value="Two-component sensor histidine kinase"/>
    <property type="match status" value="1"/>
</dbReference>
<evidence type="ECO:0000313" key="15">
    <source>
        <dbReference type="Proteomes" id="UP000283442"/>
    </source>
</evidence>
<dbReference type="InterPro" id="IPR003594">
    <property type="entry name" value="HATPase_dom"/>
</dbReference>
<dbReference type="OrthoDB" id="9786919at2"/>
<dbReference type="Gene3D" id="1.10.287.130">
    <property type="match status" value="1"/>
</dbReference>
<evidence type="ECO:0000256" key="10">
    <source>
        <dbReference type="ARBA" id="ARBA00023136"/>
    </source>
</evidence>
<dbReference type="FunFam" id="3.30.565.10:FF:000006">
    <property type="entry name" value="Sensor histidine kinase WalK"/>
    <property type="match status" value="1"/>
</dbReference>
<evidence type="ECO:0000256" key="11">
    <source>
        <dbReference type="SAM" id="Phobius"/>
    </source>
</evidence>
<evidence type="ECO:0000256" key="3">
    <source>
        <dbReference type="ARBA" id="ARBA00012438"/>
    </source>
</evidence>
<dbReference type="CDD" id="cd00082">
    <property type="entry name" value="HisKA"/>
    <property type="match status" value="1"/>
</dbReference>
<dbReference type="SUPFAM" id="SSF55874">
    <property type="entry name" value="ATPase domain of HSP90 chaperone/DNA topoisomerase II/histidine kinase"/>
    <property type="match status" value="1"/>
</dbReference>
<evidence type="ECO:0000256" key="1">
    <source>
        <dbReference type="ARBA" id="ARBA00000085"/>
    </source>
</evidence>
<dbReference type="PANTHER" id="PTHR45436:SF5">
    <property type="entry name" value="SENSOR HISTIDINE KINASE TRCS"/>
    <property type="match status" value="1"/>
</dbReference>
<feature type="domain" description="Histidine kinase" evidence="12">
    <location>
        <begin position="241"/>
        <end position="461"/>
    </location>
</feature>
<dbReference type="Proteomes" id="UP000283442">
    <property type="component" value="Unassembled WGS sequence"/>
</dbReference>
<evidence type="ECO:0000256" key="2">
    <source>
        <dbReference type="ARBA" id="ARBA00004370"/>
    </source>
</evidence>
<dbReference type="Pfam" id="PF00512">
    <property type="entry name" value="HisKA"/>
    <property type="match status" value="1"/>
</dbReference>
<dbReference type="GO" id="GO:0005886">
    <property type="term" value="C:plasma membrane"/>
    <property type="evidence" value="ECO:0007669"/>
    <property type="project" value="TreeGrafter"/>
</dbReference>
<dbReference type="EC" id="2.7.13.3" evidence="3"/>
<feature type="transmembrane region" description="Helical" evidence="11">
    <location>
        <begin position="12"/>
        <end position="34"/>
    </location>
</feature>
<dbReference type="AlphaFoldDB" id="A0A414NVT4"/>
<keyword evidence="5" id="KW-0808">Transferase</keyword>
<dbReference type="PROSITE" id="PS50109">
    <property type="entry name" value="HIS_KIN"/>
    <property type="match status" value="1"/>
</dbReference>
<sequence>MKISTKITGLYGAILLVVLLLTSAIMGLGIYFSFYHEAETEIHLAMQNVQKGLASSRSLQEFLVQGDIVPPGVVIRVTDLTGRVIYENDSHYPSLDTVEAHRVKDPPFWAAKDMEVVEFNRFMMYYTSMDVADHGQIYQIHFFRTITAEKNFLVDLQRLLFLITIAGFLVALVAGYFLSSRILQPIRNLTQTARKIEVERMDKRIEVPPAKDEMAELALTFNHMLDRLERGFQQQQRFVSDASHELRTPVTVILGYSDLLARWGSSDAKILEEGISSIRSEAEDMQDLIEKLLFLARADQKRQVLHKENVHLDELVDDAVRKMKLVAKQHTLRLEANEPGIIYADPATMRQMMRIFLENAVKYTPEGGHITVASRRLPEKEAMQLTFSDDGIGIAEEDQGKIFERFYRADSSRTKKAGSVGGTGLGLSIASWIAEQHDIDIAVESEFDKGTKFILTIPLSHDGESHIDA</sequence>
<gene>
    <name evidence="14" type="ORF">DW674_08405</name>
</gene>
<dbReference type="Pfam" id="PF00672">
    <property type="entry name" value="HAMP"/>
    <property type="match status" value="1"/>
</dbReference>
<evidence type="ECO:0000256" key="4">
    <source>
        <dbReference type="ARBA" id="ARBA00022553"/>
    </source>
</evidence>
<dbReference type="SMART" id="SM00387">
    <property type="entry name" value="HATPase_c"/>
    <property type="match status" value="1"/>
</dbReference>
<keyword evidence="4" id="KW-0597">Phosphoprotein</keyword>
<dbReference type="InterPro" id="IPR004358">
    <property type="entry name" value="Sig_transdc_His_kin-like_C"/>
</dbReference>
<dbReference type="InterPro" id="IPR003660">
    <property type="entry name" value="HAMP_dom"/>
</dbReference>
<proteinExistence type="predicted"/>
<comment type="catalytic activity">
    <reaction evidence="1">
        <text>ATP + protein L-histidine = ADP + protein N-phospho-L-histidine.</text>
        <dbReference type="EC" id="2.7.13.3"/>
    </reaction>
</comment>
<evidence type="ECO:0000256" key="9">
    <source>
        <dbReference type="ARBA" id="ARBA00023012"/>
    </source>
</evidence>
<dbReference type="PANTHER" id="PTHR45436">
    <property type="entry name" value="SENSOR HISTIDINE KINASE YKOH"/>
    <property type="match status" value="1"/>
</dbReference>
<organism evidence="14 15">
    <name type="scientific">Mitsuokella multacida</name>
    <dbReference type="NCBI Taxonomy" id="52226"/>
    <lineage>
        <taxon>Bacteria</taxon>
        <taxon>Bacillati</taxon>
        <taxon>Bacillota</taxon>
        <taxon>Negativicutes</taxon>
        <taxon>Selenomonadales</taxon>
        <taxon>Selenomonadaceae</taxon>
        <taxon>Mitsuokella</taxon>
    </lineage>
</organism>
<dbReference type="SUPFAM" id="SSF47384">
    <property type="entry name" value="Homodimeric domain of signal transducing histidine kinase"/>
    <property type="match status" value="1"/>
</dbReference>
<evidence type="ECO:0000256" key="5">
    <source>
        <dbReference type="ARBA" id="ARBA00022679"/>
    </source>
</evidence>
<evidence type="ECO:0000313" key="14">
    <source>
        <dbReference type="EMBL" id="RHF51110.1"/>
    </source>
</evidence>
<dbReference type="InterPro" id="IPR003661">
    <property type="entry name" value="HisK_dim/P_dom"/>
</dbReference>
<dbReference type="InterPro" id="IPR050428">
    <property type="entry name" value="TCS_sensor_his_kinase"/>
</dbReference>
<evidence type="ECO:0000256" key="6">
    <source>
        <dbReference type="ARBA" id="ARBA00022692"/>
    </source>
</evidence>
<dbReference type="EMBL" id="QRHE01000008">
    <property type="protein sequence ID" value="RHF51110.1"/>
    <property type="molecule type" value="Genomic_DNA"/>
</dbReference>
<comment type="caution">
    <text evidence="14">The sequence shown here is derived from an EMBL/GenBank/DDBJ whole genome shotgun (WGS) entry which is preliminary data.</text>
</comment>
<keyword evidence="9" id="KW-0902">Two-component regulatory system</keyword>
<dbReference type="InterPro" id="IPR005467">
    <property type="entry name" value="His_kinase_dom"/>
</dbReference>
<feature type="domain" description="HAMP" evidence="13">
    <location>
        <begin position="180"/>
        <end position="233"/>
    </location>
</feature>
<name>A0A414NVT4_9FIRM</name>
<dbReference type="CDD" id="cd06225">
    <property type="entry name" value="HAMP"/>
    <property type="match status" value="1"/>
</dbReference>
<evidence type="ECO:0000256" key="7">
    <source>
        <dbReference type="ARBA" id="ARBA00022777"/>
    </source>
</evidence>
<evidence type="ECO:0000259" key="13">
    <source>
        <dbReference type="PROSITE" id="PS50885"/>
    </source>
</evidence>
<comment type="subcellular location">
    <subcellularLocation>
        <location evidence="2">Membrane</location>
    </subcellularLocation>
</comment>
<dbReference type="PROSITE" id="PS50885">
    <property type="entry name" value="HAMP"/>
    <property type="match status" value="1"/>
</dbReference>
<dbReference type="InterPro" id="IPR036890">
    <property type="entry name" value="HATPase_C_sf"/>
</dbReference>
<protein>
    <recommendedName>
        <fullName evidence="3">histidine kinase</fullName>
        <ecNumber evidence="3">2.7.13.3</ecNumber>
    </recommendedName>
</protein>
<dbReference type="InterPro" id="IPR036097">
    <property type="entry name" value="HisK_dim/P_sf"/>
</dbReference>
<keyword evidence="10 11" id="KW-0472">Membrane</keyword>
<dbReference type="GO" id="GO:0000155">
    <property type="term" value="F:phosphorelay sensor kinase activity"/>
    <property type="evidence" value="ECO:0007669"/>
    <property type="project" value="InterPro"/>
</dbReference>